<name>A0A833N7I2_MARNT</name>
<protein>
    <recommendedName>
        <fullName evidence="2">diguanylate cyclase</fullName>
        <ecNumber evidence="2">2.7.7.65</ecNumber>
    </recommendedName>
</protein>
<dbReference type="SUPFAM" id="SSF55073">
    <property type="entry name" value="Nucleotide cyclase"/>
    <property type="match status" value="1"/>
</dbReference>
<dbReference type="AlphaFoldDB" id="A0A833N7I2"/>
<dbReference type="InterPro" id="IPR029787">
    <property type="entry name" value="Nucleotide_cyclase"/>
</dbReference>
<sequence>MPVLRNLLKQQKLRSGVYSDHLSLVSGLSSQNSGFTNVTATISIHEPLVYIEFEFPDRVKDRESQSNQDNRILRSILNEVRLDRAFERASTLLHEPLGNELLCSVSVVDPDLRALKLVWQKGLEGVIKSLITQVPMVFGDTPTATASILEKTVIAGSGNEEHSEVDLAQLPEQVHAWHSHPIKSVDGRVLGTLDLITLSEGVDFPDEECIANFLFIASVIFERRHALGTIVRQARVDQLTKEIGQRLLMPEGRSRFEVLSSCLLFLATASELSKGKVGLVYECPNERIELMGDFFGNQCQRGCQNELDLDAIKDLFIKGQQAWVAGSERGMEVTLIEPGSYWAQMIARVFPVSEDMKKASLILCPIVLNDDLAGALIFGSETECNETQRSLLTMLTPGITNYLIREALLEELESRANHDQLTGLYNRGCIEERLKAEIERSRRYKNDLSVILFDIDHFKAINDSFGHDVGDEVLKGVASRVESSLRTVDMMGRWGGEEFLVILAETDSQSARHVAENLRRLVEADVYQTSRPVTVSAGIASFSEGDDAASLIKRADIALYGAKNEGRNRVRAG</sequence>
<dbReference type="EMBL" id="WBMP01000012">
    <property type="protein sequence ID" value="KAE8544851.1"/>
    <property type="molecule type" value="Genomic_DNA"/>
</dbReference>
<proteinExistence type="predicted"/>
<dbReference type="Pfam" id="PF00990">
    <property type="entry name" value="GGDEF"/>
    <property type="match status" value="1"/>
</dbReference>
<reference evidence="5 6" key="1">
    <citation type="submission" date="2019-10" db="EMBL/GenBank/DDBJ databases">
        <title>Draft genome sequence of Marinobacter hydrocarbonoclasticus NCT7M from the microbiome of the marine copepod.</title>
        <authorList>
            <person name="Nuttall R."/>
            <person name="Sharma G."/>
            <person name="Moisander P."/>
        </authorList>
    </citation>
    <scope>NUCLEOTIDE SEQUENCE [LARGE SCALE GENOMIC DNA]</scope>
    <source>
        <strain evidence="5 6">NCT7M</strain>
    </source>
</reference>
<dbReference type="InterPro" id="IPR050469">
    <property type="entry name" value="Diguanylate_Cyclase"/>
</dbReference>
<dbReference type="GO" id="GO:0052621">
    <property type="term" value="F:diguanylate cyclase activity"/>
    <property type="evidence" value="ECO:0007669"/>
    <property type="project" value="UniProtKB-EC"/>
</dbReference>
<dbReference type="PROSITE" id="PS50887">
    <property type="entry name" value="GGDEF"/>
    <property type="match status" value="1"/>
</dbReference>
<evidence type="ECO:0000256" key="2">
    <source>
        <dbReference type="ARBA" id="ARBA00012528"/>
    </source>
</evidence>
<organism evidence="5 6">
    <name type="scientific">Marinobacter nauticus</name>
    <name type="common">Marinobacter hydrocarbonoclasticus</name>
    <name type="synonym">Marinobacter aquaeolei</name>
    <dbReference type="NCBI Taxonomy" id="2743"/>
    <lineage>
        <taxon>Bacteria</taxon>
        <taxon>Pseudomonadati</taxon>
        <taxon>Pseudomonadota</taxon>
        <taxon>Gammaproteobacteria</taxon>
        <taxon>Pseudomonadales</taxon>
        <taxon>Marinobacteraceae</taxon>
        <taxon>Marinobacter</taxon>
    </lineage>
</organism>
<evidence type="ECO:0000259" key="4">
    <source>
        <dbReference type="PROSITE" id="PS50887"/>
    </source>
</evidence>
<comment type="cofactor">
    <cofactor evidence="1">
        <name>Mg(2+)</name>
        <dbReference type="ChEBI" id="CHEBI:18420"/>
    </cofactor>
</comment>
<dbReference type="InterPro" id="IPR000160">
    <property type="entry name" value="GGDEF_dom"/>
</dbReference>
<dbReference type="FunFam" id="3.30.70.270:FF:000001">
    <property type="entry name" value="Diguanylate cyclase domain protein"/>
    <property type="match status" value="1"/>
</dbReference>
<accession>A0A833N7I2</accession>
<evidence type="ECO:0000256" key="3">
    <source>
        <dbReference type="ARBA" id="ARBA00034247"/>
    </source>
</evidence>
<evidence type="ECO:0000256" key="1">
    <source>
        <dbReference type="ARBA" id="ARBA00001946"/>
    </source>
</evidence>
<evidence type="ECO:0000313" key="6">
    <source>
        <dbReference type="Proteomes" id="UP000469950"/>
    </source>
</evidence>
<comment type="caution">
    <text evidence="5">The sequence shown here is derived from an EMBL/GenBank/DDBJ whole genome shotgun (WGS) entry which is preliminary data.</text>
</comment>
<evidence type="ECO:0000313" key="5">
    <source>
        <dbReference type="EMBL" id="KAE8544851.1"/>
    </source>
</evidence>
<dbReference type="InterPro" id="IPR043128">
    <property type="entry name" value="Rev_trsase/Diguanyl_cyclase"/>
</dbReference>
<dbReference type="EC" id="2.7.7.65" evidence="2"/>
<dbReference type="NCBIfam" id="TIGR00254">
    <property type="entry name" value="GGDEF"/>
    <property type="match status" value="1"/>
</dbReference>
<gene>
    <name evidence="5" type="ORF">F6453_2681</name>
</gene>
<dbReference type="CDD" id="cd01949">
    <property type="entry name" value="GGDEF"/>
    <property type="match status" value="1"/>
</dbReference>
<dbReference type="SMART" id="SM00267">
    <property type="entry name" value="GGDEF"/>
    <property type="match status" value="1"/>
</dbReference>
<dbReference type="Proteomes" id="UP000469950">
    <property type="component" value="Unassembled WGS sequence"/>
</dbReference>
<comment type="catalytic activity">
    <reaction evidence="3">
        <text>2 GTP = 3',3'-c-di-GMP + 2 diphosphate</text>
        <dbReference type="Rhea" id="RHEA:24898"/>
        <dbReference type="ChEBI" id="CHEBI:33019"/>
        <dbReference type="ChEBI" id="CHEBI:37565"/>
        <dbReference type="ChEBI" id="CHEBI:58805"/>
        <dbReference type="EC" id="2.7.7.65"/>
    </reaction>
</comment>
<dbReference type="Gene3D" id="3.30.70.270">
    <property type="match status" value="1"/>
</dbReference>
<dbReference type="PANTHER" id="PTHR45138">
    <property type="entry name" value="REGULATORY COMPONENTS OF SENSORY TRANSDUCTION SYSTEM"/>
    <property type="match status" value="1"/>
</dbReference>
<feature type="domain" description="GGDEF" evidence="4">
    <location>
        <begin position="446"/>
        <end position="573"/>
    </location>
</feature>
<dbReference type="PANTHER" id="PTHR45138:SF9">
    <property type="entry name" value="DIGUANYLATE CYCLASE DGCM-RELATED"/>
    <property type="match status" value="1"/>
</dbReference>
<dbReference type="SUPFAM" id="SSF55781">
    <property type="entry name" value="GAF domain-like"/>
    <property type="match status" value="1"/>
</dbReference>